<dbReference type="SUPFAM" id="SSF56672">
    <property type="entry name" value="DNA/RNA polymerases"/>
    <property type="match status" value="1"/>
</dbReference>
<dbReference type="CDD" id="cd01646">
    <property type="entry name" value="RT_Bac_retron_I"/>
    <property type="match status" value="1"/>
</dbReference>
<feature type="domain" description="Reverse transcriptase" evidence="1">
    <location>
        <begin position="1"/>
        <end position="148"/>
    </location>
</feature>
<protein>
    <submittedName>
        <fullName evidence="2">RNA-directed DNA polymerase</fullName>
    </submittedName>
</protein>
<organism evidence="2 3">
    <name type="scientific">Curtobacterium citreum</name>
    <dbReference type="NCBI Taxonomy" id="2036"/>
    <lineage>
        <taxon>Bacteria</taxon>
        <taxon>Bacillati</taxon>
        <taxon>Actinomycetota</taxon>
        <taxon>Actinomycetes</taxon>
        <taxon>Micrococcales</taxon>
        <taxon>Microbacteriaceae</taxon>
        <taxon>Curtobacterium</taxon>
    </lineage>
</organism>
<dbReference type="PROSITE" id="PS50878">
    <property type="entry name" value="RT_POL"/>
    <property type="match status" value="1"/>
</dbReference>
<keyword evidence="2" id="KW-0695">RNA-directed DNA polymerase</keyword>
<keyword evidence="2" id="KW-0808">Transferase</keyword>
<reference evidence="2 3" key="1">
    <citation type="submission" date="2024-03" db="EMBL/GenBank/DDBJ databases">
        <title>Whole genomes of four grape xylem sap localized bacterial endophytes.</title>
        <authorList>
            <person name="Kumar G."/>
            <person name="Savka M.A."/>
        </authorList>
    </citation>
    <scope>NUCLEOTIDE SEQUENCE [LARGE SCALE GENOMIC DNA]</scope>
    <source>
        <strain evidence="2 3">RIT_GXS8</strain>
    </source>
</reference>
<evidence type="ECO:0000259" key="1">
    <source>
        <dbReference type="PROSITE" id="PS50878"/>
    </source>
</evidence>
<dbReference type="GO" id="GO:0003964">
    <property type="term" value="F:RNA-directed DNA polymerase activity"/>
    <property type="evidence" value="ECO:0007669"/>
    <property type="project" value="UniProtKB-KW"/>
</dbReference>
<keyword evidence="2" id="KW-0548">Nucleotidyltransferase</keyword>
<gene>
    <name evidence="2" type="ORF">WMN62_16725</name>
</gene>
<proteinExistence type="predicted"/>
<dbReference type="RefSeq" id="WP_340196189.1">
    <property type="nucleotide sequence ID" value="NZ_JBBKAP010000021.1"/>
</dbReference>
<dbReference type="InterPro" id="IPR043502">
    <property type="entry name" value="DNA/RNA_pol_sf"/>
</dbReference>
<name>A0ABU8YEY5_9MICO</name>
<evidence type="ECO:0000313" key="2">
    <source>
        <dbReference type="EMBL" id="MEK0173121.1"/>
    </source>
</evidence>
<dbReference type="InterPro" id="IPR000477">
    <property type="entry name" value="RT_dom"/>
</dbReference>
<sequence>MDDRYVAKADIGQFYDSIYTHAVAWALVGQKLAKATTHTKPEPWYNALDRLTRFTKRNETTGVTIGPATSTVVGELLLGAVDRELTQFNYTRFVDDYVAYCKSETEALDFLNTLRYELNKYNLAVNPRKTKIQALPVSTTPKWIRELRRLTPSRLLASSQEIEDILDEAIELIDEDIDTSALVWALRAAEPSFSSLQPHAIQKIRARLLHLAARRAPVVPFLCRFYSATNTNPAPDRPALKSILRAHLGEGRTDCGLWLTYLLLSHELKLGANLIDELIGRADALTLTVMATSTSEPARRAAKAFAIKLTKATVDNYDRDRYWLLLYELHRLGEISVGSYSDPSFDIMKREGVTFVDWNRKSLDRSELRLPRLPGPFALFGASGSTSPD</sequence>
<dbReference type="Pfam" id="PF00078">
    <property type="entry name" value="RVT_1"/>
    <property type="match status" value="1"/>
</dbReference>
<dbReference type="EMBL" id="JBBLYY010000078">
    <property type="protein sequence ID" value="MEK0173121.1"/>
    <property type="molecule type" value="Genomic_DNA"/>
</dbReference>
<comment type="caution">
    <text evidence="2">The sequence shown here is derived from an EMBL/GenBank/DDBJ whole genome shotgun (WGS) entry which is preliminary data.</text>
</comment>
<evidence type="ECO:0000313" key="3">
    <source>
        <dbReference type="Proteomes" id="UP001370299"/>
    </source>
</evidence>
<accession>A0ABU8YEY5</accession>
<dbReference type="Proteomes" id="UP001370299">
    <property type="component" value="Unassembled WGS sequence"/>
</dbReference>
<keyword evidence="3" id="KW-1185">Reference proteome</keyword>